<dbReference type="PANTHER" id="PTHR11461">
    <property type="entry name" value="SERINE PROTEASE INHIBITOR, SERPIN"/>
    <property type="match status" value="1"/>
</dbReference>
<feature type="domain" description="Serpin" evidence="3">
    <location>
        <begin position="34"/>
        <end position="425"/>
    </location>
</feature>
<evidence type="ECO:0000313" key="4">
    <source>
        <dbReference type="EMBL" id="PWA88019.1"/>
    </source>
</evidence>
<proteinExistence type="inferred from homology"/>
<dbReference type="Gene3D" id="2.30.39.10">
    <property type="entry name" value="Alpha-1-antitrypsin, domain 1"/>
    <property type="match status" value="3"/>
</dbReference>
<dbReference type="AlphaFoldDB" id="A0A2U1PQJ0"/>
<dbReference type="PANTHER" id="PTHR11461:SF315">
    <property type="entry name" value="SERPIN-Z3-LIKE"/>
    <property type="match status" value="1"/>
</dbReference>
<reference evidence="4 5" key="1">
    <citation type="journal article" date="2018" name="Mol. Plant">
        <title>The genome of Artemisia annua provides insight into the evolution of Asteraceae family and artemisinin biosynthesis.</title>
        <authorList>
            <person name="Shen Q."/>
            <person name="Zhang L."/>
            <person name="Liao Z."/>
            <person name="Wang S."/>
            <person name="Yan T."/>
            <person name="Shi P."/>
            <person name="Liu M."/>
            <person name="Fu X."/>
            <person name="Pan Q."/>
            <person name="Wang Y."/>
            <person name="Lv Z."/>
            <person name="Lu X."/>
            <person name="Zhang F."/>
            <person name="Jiang W."/>
            <person name="Ma Y."/>
            <person name="Chen M."/>
            <person name="Hao X."/>
            <person name="Li L."/>
            <person name="Tang Y."/>
            <person name="Lv G."/>
            <person name="Zhou Y."/>
            <person name="Sun X."/>
            <person name="Brodelius P.E."/>
            <person name="Rose J.K.C."/>
            <person name="Tang K."/>
        </authorList>
    </citation>
    <scope>NUCLEOTIDE SEQUENCE [LARGE SCALE GENOMIC DNA]</scope>
    <source>
        <strain evidence="5">cv. Huhao1</strain>
        <tissue evidence="4">Leaf</tissue>
    </source>
</reference>
<accession>A0A2U1PQJ0</accession>
<dbReference type="PROSITE" id="PS00284">
    <property type="entry name" value="SERPIN"/>
    <property type="match status" value="2"/>
</dbReference>
<keyword evidence="5" id="KW-1185">Reference proteome</keyword>
<dbReference type="InterPro" id="IPR036186">
    <property type="entry name" value="Serpin_sf"/>
</dbReference>
<comment type="similarity">
    <text evidence="1 2">Belongs to the serpin family.</text>
</comment>
<dbReference type="STRING" id="35608.A0A2U1PQJ0"/>
<sequence length="813" mass="92424">MTEESSDKKIDKFNHFDVRQATTTTSNKTTKVATEILLKDAKNGFKNGNFVCSPFSIEIVLGMLAFGAEGQTLKQLLEFIGHKSLEELRSMSSVSKILEQILLNTGKGGPDVRIANGVWVDKQLKPVQSCYQEVLENVYKTKPDYIGIENEEYGLNHLFWKTQRRKTFINGEKVSVPFMTSYKEFDYGSFEGYKMIKLPYESRGQSNGFKGYNMFQLPYESNGQSNGFKGFNMFQLPYENNGQSNGFNGFNMFQLPYESKGQSNEFSMYIFLPYRIDGLQDLLQLFHSDHSLFYRDFILQKRNLDELWIPKFEMSCTFNACDVMQQMGLTLPFYRKNKELSGIVEQKHLGDKNLYVSKILQRSIIKVDEKGTEAAAASFMVASFGYTCPPPPPSARFVADHPFMFMIRENTSGTVFFSGVQVATKILLDDAHNGFKKGNLVCSPFSLDIVLGMLAFGAKGQTLEQLLEFLGHETMEQLRSKSPTSKLFAQILSNPNGGDGSLDIRLANGVWVANKMAPDCLKSSYKKVLKTLYNTKARCVDFTNKAKAVRKINSWVDKKTKSLIPTLLSEEELTGKEVVVLANALYFKGKWTEPFAVNMTKNKDFHLISGEKVSVPFMTSRKQFQYGSFEGYQMLKIPYKSEGQSNEFSMYIILPNMKDGLQDLLQVFHSDHALFYEDFNLKTRKLDELWIPKFKISYTFKPSDVMNELGLTLPFNPTKELTGIVKSRYLGKNMLYVSDVLQKSFIEIDESGTKAVATSLLSERKKTSRRHQRPTPPASFVADHPFMFMIREDTSPAVFFIGVVLNPVEYSSP</sequence>
<gene>
    <name evidence="4" type="ORF">CTI12_AA125500</name>
</gene>
<comment type="caution">
    <text evidence="4">The sequence shown here is derived from an EMBL/GenBank/DDBJ whole genome shotgun (WGS) entry which is preliminary data.</text>
</comment>
<name>A0A2U1PQJ0_ARTAN</name>
<evidence type="ECO:0000313" key="5">
    <source>
        <dbReference type="Proteomes" id="UP000245207"/>
    </source>
</evidence>
<dbReference type="SUPFAM" id="SSF56574">
    <property type="entry name" value="Serpins"/>
    <property type="match status" value="2"/>
</dbReference>
<dbReference type="InterPro" id="IPR023796">
    <property type="entry name" value="Serpin_dom"/>
</dbReference>
<dbReference type="Gene3D" id="6.20.40.10">
    <property type="match status" value="1"/>
</dbReference>
<dbReference type="Proteomes" id="UP000245207">
    <property type="component" value="Unassembled WGS sequence"/>
</dbReference>
<dbReference type="Pfam" id="PF00079">
    <property type="entry name" value="Serpin"/>
    <property type="match status" value="3"/>
</dbReference>
<dbReference type="Gene3D" id="3.30.497.10">
    <property type="entry name" value="Antithrombin, subunit I, domain 2"/>
    <property type="match status" value="2"/>
</dbReference>
<feature type="domain" description="Serpin" evidence="3">
    <location>
        <begin position="427"/>
        <end position="807"/>
    </location>
</feature>
<protein>
    <recommendedName>
        <fullName evidence="3">Serpin domain-containing protein</fullName>
    </recommendedName>
</protein>
<evidence type="ECO:0000256" key="1">
    <source>
        <dbReference type="ARBA" id="ARBA00009500"/>
    </source>
</evidence>
<dbReference type="CDD" id="cd02043">
    <property type="entry name" value="serpinP_plants"/>
    <property type="match status" value="1"/>
</dbReference>
<dbReference type="GO" id="GO:0005615">
    <property type="term" value="C:extracellular space"/>
    <property type="evidence" value="ECO:0007669"/>
    <property type="project" value="InterPro"/>
</dbReference>
<dbReference type="SMART" id="SM00093">
    <property type="entry name" value="SERPIN"/>
    <property type="match status" value="2"/>
</dbReference>
<dbReference type="InterPro" id="IPR042178">
    <property type="entry name" value="Serpin_sf_1"/>
</dbReference>
<evidence type="ECO:0000259" key="3">
    <source>
        <dbReference type="SMART" id="SM00093"/>
    </source>
</evidence>
<dbReference type="InterPro" id="IPR042185">
    <property type="entry name" value="Serpin_sf_2"/>
</dbReference>
<dbReference type="OrthoDB" id="671595at2759"/>
<dbReference type="EMBL" id="PKPP01000856">
    <property type="protein sequence ID" value="PWA88019.1"/>
    <property type="molecule type" value="Genomic_DNA"/>
</dbReference>
<dbReference type="InterPro" id="IPR023795">
    <property type="entry name" value="Serpin_CS"/>
</dbReference>
<evidence type="ECO:0000256" key="2">
    <source>
        <dbReference type="RuleBase" id="RU000411"/>
    </source>
</evidence>
<dbReference type="InterPro" id="IPR000215">
    <property type="entry name" value="Serpin_fam"/>
</dbReference>
<dbReference type="GO" id="GO:0004867">
    <property type="term" value="F:serine-type endopeptidase inhibitor activity"/>
    <property type="evidence" value="ECO:0007669"/>
    <property type="project" value="InterPro"/>
</dbReference>
<organism evidence="4 5">
    <name type="scientific">Artemisia annua</name>
    <name type="common">Sweet wormwood</name>
    <dbReference type="NCBI Taxonomy" id="35608"/>
    <lineage>
        <taxon>Eukaryota</taxon>
        <taxon>Viridiplantae</taxon>
        <taxon>Streptophyta</taxon>
        <taxon>Embryophyta</taxon>
        <taxon>Tracheophyta</taxon>
        <taxon>Spermatophyta</taxon>
        <taxon>Magnoliopsida</taxon>
        <taxon>eudicotyledons</taxon>
        <taxon>Gunneridae</taxon>
        <taxon>Pentapetalae</taxon>
        <taxon>asterids</taxon>
        <taxon>campanulids</taxon>
        <taxon>Asterales</taxon>
        <taxon>Asteraceae</taxon>
        <taxon>Asteroideae</taxon>
        <taxon>Anthemideae</taxon>
        <taxon>Artemisiinae</taxon>
        <taxon>Artemisia</taxon>
    </lineage>
</organism>